<organism evidence="1 2">
    <name type="scientific">Brachionus plicatilis</name>
    <name type="common">Marine rotifer</name>
    <name type="synonym">Brachionus muelleri</name>
    <dbReference type="NCBI Taxonomy" id="10195"/>
    <lineage>
        <taxon>Eukaryota</taxon>
        <taxon>Metazoa</taxon>
        <taxon>Spiralia</taxon>
        <taxon>Gnathifera</taxon>
        <taxon>Rotifera</taxon>
        <taxon>Eurotatoria</taxon>
        <taxon>Monogononta</taxon>
        <taxon>Pseudotrocha</taxon>
        <taxon>Ploima</taxon>
        <taxon>Brachionidae</taxon>
        <taxon>Brachionus</taxon>
    </lineage>
</organism>
<accession>A0A3M7PMI0</accession>
<dbReference type="Proteomes" id="UP000276133">
    <property type="component" value="Unassembled WGS sequence"/>
</dbReference>
<comment type="caution">
    <text evidence="1">The sequence shown here is derived from an EMBL/GenBank/DDBJ whole genome shotgun (WGS) entry which is preliminary data.</text>
</comment>
<evidence type="ECO:0000313" key="1">
    <source>
        <dbReference type="EMBL" id="RNA00327.1"/>
    </source>
</evidence>
<evidence type="ECO:0000313" key="2">
    <source>
        <dbReference type="Proteomes" id="UP000276133"/>
    </source>
</evidence>
<protein>
    <submittedName>
        <fullName evidence="1">Uncharacterized protein</fullName>
    </submittedName>
</protein>
<name>A0A3M7PMI0_BRAPC</name>
<proteinExistence type="predicted"/>
<dbReference type="AlphaFoldDB" id="A0A3M7PMI0"/>
<keyword evidence="2" id="KW-1185">Reference proteome</keyword>
<reference evidence="1 2" key="1">
    <citation type="journal article" date="2018" name="Sci. Rep.">
        <title>Genomic signatures of local adaptation to the degree of environmental predictability in rotifers.</title>
        <authorList>
            <person name="Franch-Gras L."/>
            <person name="Hahn C."/>
            <person name="Garcia-Roger E.M."/>
            <person name="Carmona M.J."/>
            <person name="Serra M."/>
            <person name="Gomez A."/>
        </authorList>
    </citation>
    <scope>NUCLEOTIDE SEQUENCE [LARGE SCALE GENOMIC DNA]</scope>
    <source>
        <strain evidence="1">HYR1</strain>
    </source>
</reference>
<gene>
    <name evidence="1" type="ORF">BpHYR1_019374</name>
</gene>
<sequence>MVPIDGWLYLFNLIPATIFLINRLDLSYDLNTSAQKIDQINLLLKSADEIQFNVFQILKKKKFGLINFKGNI</sequence>
<dbReference type="EMBL" id="REGN01009817">
    <property type="protein sequence ID" value="RNA00327.1"/>
    <property type="molecule type" value="Genomic_DNA"/>
</dbReference>